<evidence type="ECO:0000313" key="3">
    <source>
        <dbReference type="Proteomes" id="UP000186336"/>
    </source>
</evidence>
<feature type="signal peptide" evidence="1">
    <location>
        <begin position="1"/>
        <end position="23"/>
    </location>
</feature>
<evidence type="ECO:0000313" key="2">
    <source>
        <dbReference type="EMBL" id="APX11604.1"/>
    </source>
</evidence>
<protein>
    <recommendedName>
        <fullName evidence="4">Outer membrane protein beta-barrel domain-containing protein</fullName>
    </recommendedName>
</protein>
<dbReference type="AlphaFoldDB" id="A0A1P8MU77"/>
<feature type="chain" id="PRO_5012162102" description="Outer membrane protein beta-barrel domain-containing protein" evidence="1">
    <location>
        <begin position="24"/>
        <end position="191"/>
    </location>
</feature>
<accession>A0A1P8MU77</accession>
<evidence type="ECO:0000256" key="1">
    <source>
        <dbReference type="SAM" id="SignalP"/>
    </source>
</evidence>
<reference evidence="2 3" key="1">
    <citation type="submission" date="2017-01" db="EMBL/GenBank/DDBJ databases">
        <title>Complete genome of Tateyamaria omphalii DOK1-4 isolated from seawater in Dokdo.</title>
        <authorList>
            <person name="Kim J.H."/>
            <person name="Chi W.-J."/>
        </authorList>
    </citation>
    <scope>NUCLEOTIDE SEQUENCE [LARGE SCALE GENOMIC DNA]</scope>
    <source>
        <strain evidence="2 3">DOK1-4</strain>
    </source>
</reference>
<dbReference type="EMBL" id="CP019312">
    <property type="protein sequence ID" value="APX11604.1"/>
    <property type="molecule type" value="Genomic_DNA"/>
</dbReference>
<name>A0A1P8MU77_9RHOB</name>
<dbReference type="KEGG" id="tom:BWR18_07845"/>
<dbReference type="STRING" id="299262.BWR18_07845"/>
<gene>
    <name evidence="2" type="ORF">BWR18_07845</name>
</gene>
<organism evidence="2 3">
    <name type="scientific">Tateyamaria omphalii</name>
    <dbReference type="NCBI Taxonomy" id="299262"/>
    <lineage>
        <taxon>Bacteria</taxon>
        <taxon>Pseudomonadati</taxon>
        <taxon>Pseudomonadota</taxon>
        <taxon>Alphaproteobacteria</taxon>
        <taxon>Rhodobacterales</taxon>
        <taxon>Roseobacteraceae</taxon>
        <taxon>Tateyamaria</taxon>
    </lineage>
</organism>
<keyword evidence="3" id="KW-1185">Reference proteome</keyword>
<keyword evidence="1" id="KW-0732">Signal</keyword>
<proteinExistence type="predicted"/>
<sequence>MTHFRWLARAGATACLFVLSASAARAEWEVHGSVVIGTMTEGSWHETVNPKRLRFAGSHMVGVAVGADRAIGDSRFRFGAEAQLLGHFGRQDHFELSVPVVLRYVPDTRSVVTSLAAGLGLSYASDVPQVEIDRNGASQRLFVHWMAEIEFDLPDPDLTTFLRLHHRSDGYGLFEVDAGSTGFVLGVRKRF</sequence>
<evidence type="ECO:0008006" key="4">
    <source>
        <dbReference type="Google" id="ProtNLM"/>
    </source>
</evidence>
<dbReference type="Proteomes" id="UP000186336">
    <property type="component" value="Chromosome"/>
</dbReference>